<dbReference type="RefSeq" id="WP_251803889.1">
    <property type="nucleotide sequence ID" value="NZ_JAMQOL010000070.1"/>
</dbReference>
<sequence>MTETDVERRLREALSARAAAVTARDLRPDPAPSGSARRSRVTRWWLPLTAGLAAAAVSIMAFVLLRPVGPAPAPPVSPASPASPASSPAASPPSSPAATPSASPFVSPPAPSRSPARGGSTPASSAPSRTVAPTPR</sequence>
<comment type="caution">
    <text evidence="3">The sequence shown here is derived from an EMBL/GenBank/DDBJ whole genome shotgun (WGS) entry which is preliminary data.</text>
</comment>
<protein>
    <submittedName>
        <fullName evidence="3">Uncharacterized protein</fullName>
    </submittedName>
</protein>
<evidence type="ECO:0000313" key="4">
    <source>
        <dbReference type="Proteomes" id="UP001523216"/>
    </source>
</evidence>
<dbReference type="EMBL" id="JAMQOL010000070">
    <property type="protein sequence ID" value="MCM4084134.1"/>
    <property type="molecule type" value="Genomic_DNA"/>
</dbReference>
<keyword evidence="2" id="KW-0812">Transmembrane</keyword>
<feature type="compositionally biased region" description="Low complexity" evidence="1">
    <location>
        <begin position="79"/>
        <end position="89"/>
    </location>
</feature>
<keyword evidence="4" id="KW-1185">Reference proteome</keyword>
<evidence type="ECO:0000256" key="2">
    <source>
        <dbReference type="SAM" id="Phobius"/>
    </source>
</evidence>
<keyword evidence="2" id="KW-1133">Transmembrane helix</keyword>
<evidence type="ECO:0000256" key="1">
    <source>
        <dbReference type="SAM" id="MobiDB-lite"/>
    </source>
</evidence>
<evidence type="ECO:0000313" key="3">
    <source>
        <dbReference type="EMBL" id="MCM4084134.1"/>
    </source>
</evidence>
<feature type="region of interest" description="Disordered" evidence="1">
    <location>
        <begin position="70"/>
        <end position="136"/>
    </location>
</feature>
<accession>A0ABT0YDK7</accession>
<dbReference type="Proteomes" id="UP001523216">
    <property type="component" value="Unassembled WGS sequence"/>
</dbReference>
<feature type="transmembrane region" description="Helical" evidence="2">
    <location>
        <begin position="44"/>
        <end position="65"/>
    </location>
</feature>
<feature type="compositionally biased region" description="Low complexity" evidence="1">
    <location>
        <begin position="96"/>
        <end position="105"/>
    </location>
</feature>
<name>A0ABT0YDK7_9ACTN</name>
<keyword evidence="2" id="KW-0472">Membrane</keyword>
<feature type="region of interest" description="Disordered" evidence="1">
    <location>
        <begin position="18"/>
        <end position="42"/>
    </location>
</feature>
<gene>
    <name evidence="3" type="ORF">LXN57_41985</name>
</gene>
<reference evidence="3 4" key="1">
    <citation type="submission" date="2022-06" db="EMBL/GenBank/DDBJ databases">
        <title>Actinoplanes abujensis sp. nov., isolated from Nigerian arid soil.</title>
        <authorList>
            <person name="Ding P."/>
        </authorList>
    </citation>
    <scope>NUCLEOTIDE SEQUENCE [LARGE SCALE GENOMIC DNA]</scope>
    <source>
        <strain evidence="4">TRM88002</strain>
    </source>
</reference>
<proteinExistence type="predicted"/>
<organism evidence="3 4">
    <name type="scientific">Paractinoplanes hotanensis</name>
    <dbReference type="NCBI Taxonomy" id="2906497"/>
    <lineage>
        <taxon>Bacteria</taxon>
        <taxon>Bacillati</taxon>
        <taxon>Actinomycetota</taxon>
        <taxon>Actinomycetes</taxon>
        <taxon>Micromonosporales</taxon>
        <taxon>Micromonosporaceae</taxon>
        <taxon>Paractinoplanes</taxon>
    </lineage>
</organism>